<dbReference type="OrthoDB" id="724889at2759"/>
<keyword evidence="7 12" id="KW-0732">Signal</keyword>
<comment type="similarity">
    <text evidence="3 11">Belongs to the glycosyl hydrolase 35 family.</text>
</comment>
<dbReference type="KEGG" id="pda:103722591"/>
<dbReference type="InterPro" id="IPR031330">
    <property type="entry name" value="Gly_Hdrlase_35_cat"/>
</dbReference>
<evidence type="ECO:0000313" key="14">
    <source>
        <dbReference type="Proteomes" id="UP000228380"/>
    </source>
</evidence>
<dbReference type="PANTHER" id="PTHR23421">
    <property type="entry name" value="BETA-GALACTOSIDASE RELATED"/>
    <property type="match status" value="1"/>
</dbReference>
<dbReference type="GeneID" id="103722591"/>
<dbReference type="SUPFAM" id="SSF49785">
    <property type="entry name" value="Galactose-binding domain-like"/>
    <property type="match status" value="2"/>
</dbReference>
<feature type="signal peptide" evidence="12">
    <location>
        <begin position="1"/>
        <end position="22"/>
    </location>
</feature>
<keyword evidence="6" id="KW-0964">Secreted</keyword>
<dbReference type="CDD" id="cd22842">
    <property type="entry name" value="Gal_Rha_Lectin_BGal"/>
    <property type="match status" value="1"/>
</dbReference>
<dbReference type="GO" id="GO:0004565">
    <property type="term" value="F:beta-galactosidase activity"/>
    <property type="evidence" value="ECO:0007669"/>
    <property type="project" value="UniProtKB-EC"/>
</dbReference>
<dbReference type="Gene3D" id="3.20.20.80">
    <property type="entry name" value="Glycosidases"/>
    <property type="match status" value="1"/>
</dbReference>
<dbReference type="EC" id="3.2.1.23" evidence="4 10"/>
<dbReference type="FunFam" id="2.60.120.260:FF:000142">
    <property type="entry name" value="Beta-galactosidase"/>
    <property type="match status" value="1"/>
</dbReference>
<evidence type="ECO:0000256" key="8">
    <source>
        <dbReference type="ARBA" id="ARBA00022801"/>
    </source>
</evidence>
<dbReference type="PROSITE" id="PS01182">
    <property type="entry name" value="GLYCOSYL_HYDROL_F35"/>
    <property type="match status" value="1"/>
</dbReference>
<keyword evidence="8 10" id="KW-0378">Hydrolase</keyword>
<dbReference type="Pfam" id="PF02140">
    <property type="entry name" value="SUEL_Lectin"/>
    <property type="match status" value="1"/>
</dbReference>
<evidence type="ECO:0000256" key="6">
    <source>
        <dbReference type="ARBA" id="ARBA00022525"/>
    </source>
</evidence>
<dbReference type="InterPro" id="IPR000922">
    <property type="entry name" value="Lectin_gal-bd_dom"/>
</dbReference>
<dbReference type="Pfam" id="PF17834">
    <property type="entry name" value="GHD"/>
    <property type="match status" value="1"/>
</dbReference>
<feature type="chain" id="PRO_5034230151" description="Beta-galactosidase" evidence="12">
    <location>
        <begin position="23"/>
        <end position="824"/>
    </location>
</feature>
<dbReference type="InterPro" id="IPR008979">
    <property type="entry name" value="Galactose-bd-like_sf"/>
</dbReference>
<sequence>MELSKSSLVVLILTSICYVVQSTEVSYDGRALKIDGQHRVIISGSIHYPRSTPQMWPDLIQKSKAGGLNAIETYVFWNGHEPRQREYNFEGNYDLIRFIKEIQNAGLYAILRIGPYACAEWNYGGIPAWLRKIPGMQFRTNNQQWKDEMQNFTTLIVDMVRREKLLAPQGGPIILTQIENEYGNIMGPYGEEGNQYVKWCASFAQSLEVGVPWIMCQQDNAPQPMINTCNGYYCDQFKPNNPNSPKMWTENWSGWFKAWDKPDPHRAAEDLAFSVARFFQLKGSLVNYYMYHGGTNFGRTTGGPYITTTYDYDAPLDEYGNKRQPKWGHLKELHAAIYMMEQALIHGDVKDVELSKGVWATKYIANGITPGCFISNTNENSDATVDFEGAKYFVPAWSVSILPDCKQEVHNTAKVNVQTSIMVKKPNTAENEPNDLKWSWRPETLRHSLKGLGGSFTDYTLLEQITTTLDESDYLWYMTSVDTKQYVGITQEHEVTLRVNSTGHILYAFVNGHLIGSEYAPNGNFTFMFERKVMIEPGENKISLLSATVGLKTYGSFFEQMPAGIVGGPVQLIGDDFTIDLSKNEWSYKIGLDGEKKKLYLDNPEDKWYDEKLPTKRPFTWYKTKFQAPLGLDPVVIDLLGMGKGAAWVNGNSLGRYWTSYLSSTNGGCRDYCEYRGNYQSQKCQTGCGEPSQRWYHVPRSFLKAGEPNTLILFEEAGGDPSKINFQTVSVGTICATIDQGKTVSLSCQNGQSISKIDITRFGEPEGSCGRFEKSGCDSNEAYFAISNACVGKESCSIQNSENLLGGCKSNSLTSKKLVVQATC</sequence>
<reference evidence="15" key="1">
    <citation type="submission" date="2025-08" db="UniProtKB">
        <authorList>
            <consortium name="RefSeq"/>
        </authorList>
    </citation>
    <scope>IDENTIFICATION</scope>
    <source>
        <tissue evidence="15">Young leaves</tissue>
    </source>
</reference>
<dbReference type="GO" id="GO:0030246">
    <property type="term" value="F:carbohydrate binding"/>
    <property type="evidence" value="ECO:0007669"/>
    <property type="project" value="InterPro"/>
</dbReference>
<evidence type="ECO:0000256" key="9">
    <source>
        <dbReference type="ARBA" id="ARBA00023295"/>
    </source>
</evidence>
<protein>
    <recommendedName>
        <fullName evidence="4 10">Beta-galactosidase</fullName>
        <ecNumber evidence="4 10">3.2.1.23</ecNumber>
    </recommendedName>
</protein>
<dbReference type="Pfam" id="PF01301">
    <property type="entry name" value="Glyco_hydro_35"/>
    <property type="match status" value="1"/>
</dbReference>
<feature type="domain" description="SUEL-type lectin" evidence="13">
    <location>
        <begin position="738"/>
        <end position="824"/>
    </location>
</feature>
<dbReference type="SUPFAM" id="SSF51445">
    <property type="entry name" value="(Trans)glycosidases"/>
    <property type="match status" value="1"/>
</dbReference>
<dbReference type="GO" id="GO:0005975">
    <property type="term" value="P:carbohydrate metabolic process"/>
    <property type="evidence" value="ECO:0007669"/>
    <property type="project" value="InterPro"/>
</dbReference>
<proteinExistence type="inferred from homology"/>
<gene>
    <name evidence="15" type="primary">LOC103722591</name>
</gene>
<dbReference type="Gene3D" id="2.60.120.260">
    <property type="entry name" value="Galactose-binding domain-like"/>
    <property type="match status" value="1"/>
</dbReference>
<dbReference type="InterPro" id="IPR020901">
    <property type="entry name" value="Prtase_inh_Kunz-CS"/>
</dbReference>
<dbReference type="AlphaFoldDB" id="A0A8B7D2F0"/>
<name>A0A8B7D2F0_PHODC</name>
<accession>A0A8B7D2F0</accession>
<dbReference type="PROSITE" id="PS50228">
    <property type="entry name" value="SUEL_LECTIN"/>
    <property type="match status" value="1"/>
</dbReference>
<dbReference type="InterPro" id="IPR043159">
    <property type="entry name" value="Lectin_gal-bd_sf"/>
</dbReference>
<evidence type="ECO:0000256" key="1">
    <source>
        <dbReference type="ARBA" id="ARBA00001412"/>
    </source>
</evidence>
<keyword evidence="14" id="KW-1185">Reference proteome</keyword>
<evidence type="ECO:0000313" key="15">
    <source>
        <dbReference type="RefSeq" id="XP_008811417.2"/>
    </source>
</evidence>
<dbReference type="Proteomes" id="UP000228380">
    <property type="component" value="Unplaced"/>
</dbReference>
<evidence type="ECO:0000256" key="12">
    <source>
        <dbReference type="SAM" id="SignalP"/>
    </source>
</evidence>
<dbReference type="InterPro" id="IPR019801">
    <property type="entry name" value="Glyco_hydro_35_CS"/>
</dbReference>
<evidence type="ECO:0000256" key="3">
    <source>
        <dbReference type="ARBA" id="ARBA00009809"/>
    </source>
</evidence>
<evidence type="ECO:0000256" key="11">
    <source>
        <dbReference type="RuleBase" id="RU003679"/>
    </source>
</evidence>
<organism evidence="14 15">
    <name type="scientific">Phoenix dactylifera</name>
    <name type="common">Date palm</name>
    <dbReference type="NCBI Taxonomy" id="42345"/>
    <lineage>
        <taxon>Eukaryota</taxon>
        <taxon>Viridiplantae</taxon>
        <taxon>Streptophyta</taxon>
        <taxon>Embryophyta</taxon>
        <taxon>Tracheophyta</taxon>
        <taxon>Spermatophyta</taxon>
        <taxon>Magnoliopsida</taxon>
        <taxon>Liliopsida</taxon>
        <taxon>Arecaceae</taxon>
        <taxon>Coryphoideae</taxon>
        <taxon>Phoeniceae</taxon>
        <taxon>Phoenix</taxon>
    </lineage>
</organism>
<keyword evidence="9 10" id="KW-0326">Glycosidase</keyword>
<dbReference type="PROSITE" id="PS00280">
    <property type="entry name" value="BPTI_KUNITZ_1"/>
    <property type="match status" value="1"/>
</dbReference>
<evidence type="ECO:0000256" key="2">
    <source>
        <dbReference type="ARBA" id="ARBA00004271"/>
    </source>
</evidence>
<comment type="subcellular location">
    <subcellularLocation>
        <location evidence="2">Secreted</location>
        <location evidence="2">Extracellular space</location>
        <location evidence="2">Apoplast</location>
    </subcellularLocation>
</comment>
<dbReference type="Pfam" id="PF21467">
    <property type="entry name" value="BetaGal_gal-bd"/>
    <property type="match status" value="2"/>
</dbReference>
<evidence type="ECO:0000256" key="10">
    <source>
        <dbReference type="RuleBase" id="RU000675"/>
    </source>
</evidence>
<evidence type="ECO:0000256" key="5">
    <source>
        <dbReference type="ARBA" id="ARBA00022523"/>
    </source>
</evidence>
<dbReference type="Gene3D" id="2.60.120.740">
    <property type="match status" value="1"/>
</dbReference>
<comment type="catalytic activity">
    <reaction evidence="1 10">
        <text>Hydrolysis of terminal non-reducing beta-D-galactose residues in beta-D-galactosides.</text>
        <dbReference type="EC" id="3.2.1.23"/>
    </reaction>
</comment>
<dbReference type="InterPro" id="IPR017853">
    <property type="entry name" value="GH"/>
</dbReference>
<dbReference type="RefSeq" id="XP_008811417.2">
    <property type="nucleotide sequence ID" value="XM_008813195.4"/>
</dbReference>
<keyword evidence="5" id="KW-0052">Apoplast</keyword>
<dbReference type="InterPro" id="IPR041392">
    <property type="entry name" value="GHD"/>
</dbReference>
<evidence type="ECO:0000256" key="4">
    <source>
        <dbReference type="ARBA" id="ARBA00012756"/>
    </source>
</evidence>
<evidence type="ECO:0000259" key="13">
    <source>
        <dbReference type="PROSITE" id="PS50228"/>
    </source>
</evidence>
<dbReference type="FunFam" id="3.20.20.80:FF:000006">
    <property type="entry name" value="Beta-galactosidase"/>
    <property type="match status" value="1"/>
</dbReference>
<evidence type="ECO:0000256" key="7">
    <source>
        <dbReference type="ARBA" id="ARBA00022729"/>
    </source>
</evidence>
<dbReference type="InterPro" id="IPR048913">
    <property type="entry name" value="BetaGal_gal-bd"/>
</dbReference>
<dbReference type="PRINTS" id="PR00742">
    <property type="entry name" value="GLHYDRLASE35"/>
</dbReference>
<dbReference type="GO" id="GO:0048046">
    <property type="term" value="C:apoplast"/>
    <property type="evidence" value="ECO:0007669"/>
    <property type="project" value="UniProtKB-SubCell"/>
</dbReference>
<dbReference type="InterPro" id="IPR001944">
    <property type="entry name" value="Glycoside_Hdrlase_35"/>
</dbReference>